<keyword evidence="2 5" id="KW-0812">Transmembrane</keyword>
<dbReference type="EMBL" id="CP017634">
    <property type="protein sequence ID" value="ATW23593.1"/>
    <property type="molecule type" value="Genomic_DNA"/>
</dbReference>
<gene>
    <name evidence="7" type="ORF">DCMF_01185</name>
</gene>
<comment type="subcellular location">
    <subcellularLocation>
        <location evidence="1">Membrane</location>
        <topology evidence="1">Multi-pass membrane protein</topology>
    </subcellularLocation>
</comment>
<dbReference type="GO" id="GO:0140359">
    <property type="term" value="F:ABC-type transporter activity"/>
    <property type="evidence" value="ECO:0007669"/>
    <property type="project" value="InterPro"/>
</dbReference>
<dbReference type="OrthoDB" id="3034469at2"/>
<dbReference type="RefSeq" id="WP_148132743.1">
    <property type="nucleotide sequence ID" value="NZ_CP017634.1"/>
</dbReference>
<evidence type="ECO:0000313" key="7">
    <source>
        <dbReference type="EMBL" id="ATW23593.1"/>
    </source>
</evidence>
<evidence type="ECO:0000256" key="5">
    <source>
        <dbReference type="SAM" id="Phobius"/>
    </source>
</evidence>
<protein>
    <recommendedName>
        <fullName evidence="6">ABC-2 type transporter transmembrane domain-containing protein</fullName>
    </recommendedName>
</protein>
<reference evidence="7 8" key="1">
    <citation type="submission" date="2016-10" db="EMBL/GenBank/DDBJ databases">
        <title>Complete Genome Sequence of Peptococcaceae strain DCMF.</title>
        <authorList>
            <person name="Edwards R.J."/>
            <person name="Holland S.I."/>
            <person name="Deshpande N.P."/>
            <person name="Wong Y.K."/>
            <person name="Ertan H."/>
            <person name="Manefield M."/>
            <person name="Russell T.L."/>
            <person name="Lee M.J."/>
        </authorList>
    </citation>
    <scope>NUCLEOTIDE SEQUENCE [LARGE SCALE GENOMIC DNA]</scope>
    <source>
        <strain evidence="7 8">DCMF</strain>
    </source>
</reference>
<evidence type="ECO:0000256" key="3">
    <source>
        <dbReference type="ARBA" id="ARBA00022989"/>
    </source>
</evidence>
<feature type="domain" description="ABC-2 type transporter transmembrane" evidence="6">
    <location>
        <begin position="129"/>
        <end position="300"/>
    </location>
</feature>
<evidence type="ECO:0000313" key="8">
    <source>
        <dbReference type="Proteomes" id="UP000323521"/>
    </source>
</evidence>
<feature type="transmembrane region" description="Helical" evidence="5">
    <location>
        <begin position="17"/>
        <end position="40"/>
    </location>
</feature>
<organism evidence="7 8">
    <name type="scientific">Formimonas warabiya</name>
    <dbReference type="NCBI Taxonomy" id="1761012"/>
    <lineage>
        <taxon>Bacteria</taxon>
        <taxon>Bacillati</taxon>
        <taxon>Bacillota</taxon>
        <taxon>Clostridia</taxon>
        <taxon>Eubacteriales</taxon>
        <taxon>Peptococcaceae</taxon>
        <taxon>Candidatus Formimonas</taxon>
    </lineage>
</organism>
<evidence type="ECO:0000256" key="4">
    <source>
        <dbReference type="ARBA" id="ARBA00023136"/>
    </source>
</evidence>
<name>A0A3G1KMC5_FORW1</name>
<dbReference type="Proteomes" id="UP000323521">
    <property type="component" value="Chromosome"/>
</dbReference>
<feature type="transmembrane region" description="Helical" evidence="5">
    <location>
        <begin position="227"/>
        <end position="249"/>
    </location>
</feature>
<evidence type="ECO:0000256" key="1">
    <source>
        <dbReference type="ARBA" id="ARBA00004141"/>
    </source>
</evidence>
<evidence type="ECO:0000259" key="6">
    <source>
        <dbReference type="Pfam" id="PF12698"/>
    </source>
</evidence>
<evidence type="ECO:0000256" key="2">
    <source>
        <dbReference type="ARBA" id="ARBA00022692"/>
    </source>
</evidence>
<dbReference type="AlphaFoldDB" id="A0A3G1KMC5"/>
<keyword evidence="3 5" id="KW-1133">Transmembrane helix</keyword>
<keyword evidence="8" id="KW-1185">Reference proteome</keyword>
<sequence>MFWFYCLKELKLAKRNMFFLLLIILPVLTSLAGVALTNVYSETPKIVLLEEDQRSVPEGVTVIRVSDDANMIKRVNDIDFAIGIIDDKTITDGRESEAVISSAEKIAMGSAPENMGKMPEDTKRKILSFALFSAFTGATALILKLVEEREHHTVDLYKTEPSPDIYPVGAKLLVSAVLGAVAYAISVWILKTPANFLTLVVLYILGMGLGSVLTIFIAYVSENQSQAIAVLKPVAVFVMILPPILGLIFGGVLHKIALITPFYWLLQFIYSIYNGVVSWQYLSALAAAVIVGFLTILFTWHRSPYGRKRSNA</sequence>
<accession>A0A3G1KMC5</accession>
<dbReference type="Pfam" id="PF12698">
    <property type="entry name" value="ABC2_membrane_3"/>
    <property type="match status" value="1"/>
</dbReference>
<dbReference type="InterPro" id="IPR013525">
    <property type="entry name" value="ABC2_TM"/>
</dbReference>
<feature type="transmembrane region" description="Helical" evidence="5">
    <location>
        <begin position="279"/>
        <end position="300"/>
    </location>
</feature>
<dbReference type="GO" id="GO:0016020">
    <property type="term" value="C:membrane"/>
    <property type="evidence" value="ECO:0007669"/>
    <property type="project" value="UniProtKB-SubCell"/>
</dbReference>
<feature type="transmembrane region" description="Helical" evidence="5">
    <location>
        <begin position="126"/>
        <end position="145"/>
    </location>
</feature>
<keyword evidence="4 5" id="KW-0472">Membrane</keyword>
<dbReference type="KEGG" id="fwa:DCMF_01185"/>
<feature type="transmembrane region" description="Helical" evidence="5">
    <location>
        <begin position="165"/>
        <end position="189"/>
    </location>
</feature>
<proteinExistence type="predicted"/>
<feature type="transmembrane region" description="Helical" evidence="5">
    <location>
        <begin position="196"/>
        <end position="221"/>
    </location>
</feature>